<comment type="caution">
    <text evidence="1">The sequence shown here is derived from an EMBL/GenBank/DDBJ whole genome shotgun (WGS) entry which is preliminary data.</text>
</comment>
<dbReference type="EMBL" id="ML996181">
    <property type="protein sequence ID" value="KAF2732206.1"/>
    <property type="molecule type" value="Genomic_DNA"/>
</dbReference>
<dbReference type="Proteomes" id="UP000799444">
    <property type="component" value="Unassembled WGS sequence"/>
</dbReference>
<evidence type="ECO:0000313" key="1">
    <source>
        <dbReference type="EMBL" id="KAF2732206.1"/>
    </source>
</evidence>
<name>A0A9P4QWG6_9PLEO</name>
<keyword evidence="2" id="KW-1185">Reference proteome</keyword>
<protein>
    <submittedName>
        <fullName evidence="1">Uncharacterized protein</fullName>
    </submittedName>
</protein>
<gene>
    <name evidence="1" type="ORF">EJ04DRAFT_514058</name>
</gene>
<organism evidence="1 2">
    <name type="scientific">Polyplosphaeria fusca</name>
    <dbReference type="NCBI Taxonomy" id="682080"/>
    <lineage>
        <taxon>Eukaryota</taxon>
        <taxon>Fungi</taxon>
        <taxon>Dikarya</taxon>
        <taxon>Ascomycota</taxon>
        <taxon>Pezizomycotina</taxon>
        <taxon>Dothideomycetes</taxon>
        <taxon>Pleosporomycetidae</taxon>
        <taxon>Pleosporales</taxon>
        <taxon>Tetraplosphaeriaceae</taxon>
        <taxon>Polyplosphaeria</taxon>
    </lineage>
</organism>
<reference evidence="1" key="1">
    <citation type="journal article" date="2020" name="Stud. Mycol.">
        <title>101 Dothideomycetes genomes: a test case for predicting lifestyles and emergence of pathogens.</title>
        <authorList>
            <person name="Haridas S."/>
            <person name="Albert R."/>
            <person name="Binder M."/>
            <person name="Bloem J."/>
            <person name="Labutti K."/>
            <person name="Salamov A."/>
            <person name="Andreopoulos B."/>
            <person name="Baker S."/>
            <person name="Barry K."/>
            <person name="Bills G."/>
            <person name="Bluhm B."/>
            <person name="Cannon C."/>
            <person name="Castanera R."/>
            <person name="Culley D."/>
            <person name="Daum C."/>
            <person name="Ezra D."/>
            <person name="Gonzalez J."/>
            <person name="Henrissat B."/>
            <person name="Kuo A."/>
            <person name="Liang C."/>
            <person name="Lipzen A."/>
            <person name="Lutzoni F."/>
            <person name="Magnuson J."/>
            <person name="Mondo S."/>
            <person name="Nolan M."/>
            <person name="Ohm R."/>
            <person name="Pangilinan J."/>
            <person name="Park H.-J."/>
            <person name="Ramirez L."/>
            <person name="Alfaro M."/>
            <person name="Sun H."/>
            <person name="Tritt A."/>
            <person name="Yoshinaga Y."/>
            <person name="Zwiers L.-H."/>
            <person name="Turgeon B."/>
            <person name="Goodwin S."/>
            <person name="Spatafora J."/>
            <person name="Crous P."/>
            <person name="Grigoriev I."/>
        </authorList>
    </citation>
    <scope>NUCLEOTIDE SEQUENCE</scope>
    <source>
        <strain evidence="1">CBS 125425</strain>
    </source>
</reference>
<evidence type="ECO:0000313" key="2">
    <source>
        <dbReference type="Proteomes" id="UP000799444"/>
    </source>
</evidence>
<sequence>MALALKVALIALIVAILPVWRRWCHRRRQRDVHELEAFENQYARGIYRRAHEPVSRKQPLKRLTSISMGS</sequence>
<accession>A0A9P4QWG6</accession>
<proteinExistence type="predicted"/>
<dbReference type="AlphaFoldDB" id="A0A9P4QWG6"/>